<reference evidence="1" key="1">
    <citation type="journal article" date="2020" name="Stud. Mycol.">
        <title>101 Dothideomycetes genomes: a test case for predicting lifestyles and emergence of pathogens.</title>
        <authorList>
            <person name="Haridas S."/>
            <person name="Albert R."/>
            <person name="Binder M."/>
            <person name="Bloem J."/>
            <person name="Labutti K."/>
            <person name="Salamov A."/>
            <person name="Andreopoulos B."/>
            <person name="Baker S."/>
            <person name="Barry K."/>
            <person name="Bills G."/>
            <person name="Bluhm B."/>
            <person name="Cannon C."/>
            <person name="Castanera R."/>
            <person name="Culley D."/>
            <person name="Daum C."/>
            <person name="Ezra D."/>
            <person name="Gonzalez J."/>
            <person name="Henrissat B."/>
            <person name="Kuo A."/>
            <person name="Liang C."/>
            <person name="Lipzen A."/>
            <person name="Lutzoni F."/>
            <person name="Magnuson J."/>
            <person name="Mondo S."/>
            <person name="Nolan M."/>
            <person name="Ohm R."/>
            <person name="Pangilinan J."/>
            <person name="Park H.-J."/>
            <person name="Ramirez L."/>
            <person name="Alfaro M."/>
            <person name="Sun H."/>
            <person name="Tritt A."/>
            <person name="Yoshinaga Y."/>
            <person name="Zwiers L.-H."/>
            <person name="Turgeon B."/>
            <person name="Goodwin S."/>
            <person name="Spatafora J."/>
            <person name="Crous P."/>
            <person name="Grigoriev I."/>
        </authorList>
    </citation>
    <scope>NUCLEOTIDE SEQUENCE</scope>
    <source>
        <strain evidence="1">ATCC 16933</strain>
    </source>
</reference>
<protein>
    <submittedName>
        <fullName evidence="1">Uncharacterized protein</fullName>
    </submittedName>
</protein>
<evidence type="ECO:0000313" key="1">
    <source>
        <dbReference type="EMBL" id="KAF2459913.1"/>
    </source>
</evidence>
<name>A0A6A6P8X9_9PEZI</name>
<dbReference type="EMBL" id="MU001674">
    <property type="protein sequence ID" value="KAF2459913.1"/>
    <property type="molecule type" value="Genomic_DNA"/>
</dbReference>
<proteinExistence type="predicted"/>
<keyword evidence="2" id="KW-1185">Reference proteome</keyword>
<organism evidence="1 2">
    <name type="scientific">Lineolata rhizophorae</name>
    <dbReference type="NCBI Taxonomy" id="578093"/>
    <lineage>
        <taxon>Eukaryota</taxon>
        <taxon>Fungi</taxon>
        <taxon>Dikarya</taxon>
        <taxon>Ascomycota</taxon>
        <taxon>Pezizomycotina</taxon>
        <taxon>Dothideomycetes</taxon>
        <taxon>Dothideomycetes incertae sedis</taxon>
        <taxon>Lineolatales</taxon>
        <taxon>Lineolataceae</taxon>
        <taxon>Lineolata</taxon>
    </lineage>
</organism>
<gene>
    <name evidence="1" type="ORF">BDY21DRAFT_369837</name>
</gene>
<evidence type="ECO:0000313" key="2">
    <source>
        <dbReference type="Proteomes" id="UP000799766"/>
    </source>
</evidence>
<accession>A0A6A6P8X9</accession>
<dbReference type="Proteomes" id="UP000799766">
    <property type="component" value="Unassembled WGS sequence"/>
</dbReference>
<sequence>MARSSGTLVWHARLARSSGTLLGPRGRFAALAPGLVREPPNVAEASGAVEPWLPIPAAAPARRRHWFASTFRAMDAVDPEAALTYDFHSPLPAPVADSAHLRRRIARPSLAN</sequence>
<dbReference type="AlphaFoldDB" id="A0A6A6P8X9"/>